<dbReference type="Proteomes" id="UP000245778">
    <property type="component" value="Unassembled WGS sequence"/>
</dbReference>
<protein>
    <submittedName>
        <fullName evidence="1">Uncharacterized protein</fullName>
    </submittedName>
</protein>
<reference evidence="1 2" key="1">
    <citation type="submission" date="2018-04" db="EMBL/GenBank/DDBJ databases">
        <title>Genomic Encyclopedia of Type Strains, Phase IV (KMG-IV): sequencing the most valuable type-strain genomes for metagenomic binning, comparative biology and taxonomic classification.</title>
        <authorList>
            <person name="Goeker M."/>
        </authorList>
    </citation>
    <scope>NUCLEOTIDE SEQUENCE [LARGE SCALE GENOMIC DNA]</scope>
    <source>
        <strain evidence="1 2">DSM 26588</strain>
    </source>
</reference>
<dbReference type="EMBL" id="QEKK01000003">
    <property type="protein sequence ID" value="PVY59008.1"/>
    <property type="molecule type" value="Genomic_DNA"/>
</dbReference>
<dbReference type="AlphaFoldDB" id="A0A2U1CDK8"/>
<comment type="caution">
    <text evidence="1">The sequence shown here is derived from an EMBL/GenBank/DDBJ whole genome shotgun (WGS) entry which is preliminary data.</text>
</comment>
<evidence type="ECO:0000313" key="2">
    <source>
        <dbReference type="Proteomes" id="UP000245778"/>
    </source>
</evidence>
<evidence type="ECO:0000313" key="1">
    <source>
        <dbReference type="EMBL" id="PVY59008.1"/>
    </source>
</evidence>
<organism evidence="1 2">
    <name type="scientific">Intestinimonas butyriciproducens</name>
    <dbReference type="NCBI Taxonomy" id="1297617"/>
    <lineage>
        <taxon>Bacteria</taxon>
        <taxon>Bacillati</taxon>
        <taxon>Bacillota</taxon>
        <taxon>Clostridia</taxon>
        <taxon>Eubacteriales</taxon>
        <taxon>Intestinimonas</taxon>
    </lineage>
</organism>
<accession>A0A2U1CDK8</accession>
<sequence length="423" mass="47059">MHGNRNILLAVLVSLVVVVSVLIARVNPRLLSPALMLMDLASRPAETTASDHRASPAPETAPTPSPAPLAIDYAELIRYAETYDGQWVQIAGRIGHVEGERLDIFDRISYYVAEEGNATSTFQIYLDKKTAAPCTEGEYYVIEGLWKIGYRGPYLSEAVILDSGATAKAKAMQYQEDWEAERLQRAESTPLTDYLELWEQRDQYEGSYVRTAVQIGRVKNYKIDVHTKYWFDVRNERNGEDIGTVDLEGCMPEVLALCQDGGAVIVGGKLVGTRERFSVKDCYIEAAGETAQAEVDAFVAQHKADYAQRKQEYIAGCTPLDYRTVLRYPTEFREAQLSCTGTVVELSRGNPISASFILLLDGESDNRVEVYYSSGAIGDPNIVLGDSVAAYGYVFDVYYPKNEEGVSKEALPDFRAMYLDYGE</sequence>
<proteinExistence type="predicted"/>
<dbReference type="GeneID" id="93229958"/>
<dbReference type="RefSeq" id="WP_116721901.1">
    <property type="nucleotide sequence ID" value="NZ_CAMREZ010000009.1"/>
</dbReference>
<gene>
    <name evidence="1" type="ORF">C7373_103300</name>
</gene>
<name>A0A2U1CDK8_9FIRM</name>